<feature type="transmembrane region" description="Helical" evidence="1">
    <location>
        <begin position="219"/>
        <end position="239"/>
    </location>
</feature>
<feature type="transmembrane region" description="Helical" evidence="1">
    <location>
        <begin position="101"/>
        <end position="121"/>
    </location>
</feature>
<feature type="transmembrane region" description="Helical" evidence="1">
    <location>
        <begin position="41"/>
        <end position="59"/>
    </location>
</feature>
<organism evidence="2 3">
    <name type="scientific">Shewanella nanhaiensis</name>
    <dbReference type="NCBI Taxonomy" id="2864872"/>
    <lineage>
        <taxon>Bacteria</taxon>
        <taxon>Pseudomonadati</taxon>
        <taxon>Pseudomonadota</taxon>
        <taxon>Gammaproteobacteria</taxon>
        <taxon>Alteromonadales</taxon>
        <taxon>Shewanellaceae</taxon>
        <taxon>Shewanella</taxon>
    </lineage>
</organism>
<feature type="transmembrane region" description="Helical" evidence="1">
    <location>
        <begin position="9"/>
        <end position="26"/>
    </location>
</feature>
<feature type="transmembrane region" description="Helical" evidence="1">
    <location>
        <begin position="66"/>
        <end position="85"/>
    </location>
</feature>
<evidence type="ECO:0000313" key="2">
    <source>
        <dbReference type="EMBL" id="MBW8183480.1"/>
    </source>
</evidence>
<name>A0ABS7E1E2_9GAMM</name>
<reference evidence="2 3" key="1">
    <citation type="submission" date="2021-07" db="EMBL/GenBank/DDBJ databases">
        <title>Shewanella sp. nov, isolated from SCS.</title>
        <authorList>
            <person name="Cao W.R."/>
        </authorList>
    </citation>
    <scope>NUCLEOTIDE SEQUENCE [LARGE SCALE GENOMIC DNA]</scope>
    <source>
        <strain evidence="2 3">NR704-98</strain>
    </source>
</reference>
<protein>
    <submittedName>
        <fullName evidence="2">PH domain-containing protein</fullName>
    </submittedName>
</protein>
<comment type="caution">
    <text evidence="2">The sequence shown here is derived from an EMBL/GenBank/DDBJ whole genome shotgun (WGS) entry which is preliminary data.</text>
</comment>
<accession>A0ABS7E1E2</accession>
<keyword evidence="3" id="KW-1185">Reference proteome</keyword>
<evidence type="ECO:0000313" key="3">
    <source>
        <dbReference type="Proteomes" id="UP001195963"/>
    </source>
</evidence>
<keyword evidence="1" id="KW-1133">Transmembrane helix</keyword>
<keyword evidence="1" id="KW-0812">Transmembrane</keyword>
<dbReference type="RefSeq" id="WP_220109098.1">
    <property type="nucleotide sequence ID" value="NZ_JAHZST010000004.1"/>
</dbReference>
<dbReference type="EMBL" id="JAHZST010000004">
    <property type="protein sequence ID" value="MBW8183480.1"/>
    <property type="molecule type" value="Genomic_DNA"/>
</dbReference>
<gene>
    <name evidence="2" type="ORF">K0625_07350</name>
</gene>
<evidence type="ECO:0000256" key="1">
    <source>
        <dbReference type="SAM" id="Phobius"/>
    </source>
</evidence>
<feature type="transmembrane region" description="Helical" evidence="1">
    <location>
        <begin position="191"/>
        <end position="213"/>
    </location>
</feature>
<sequence length="322" mass="36255">MKILTKRNIPFISLLVIACSWAFYYQSSTLLNDFGSTKPEWLLLVDGLIFLPILCFICIKDRKEAAVKALAYSCLIILLGSLVLPESSKLVWHYLESGRDLAIAAFVTLEIITICTVIFAIKAQLNQGKDPDLAISQPIESILGKGAISALLSFEARVWTYTLFTKRVNRNDFHGEKHFSCHMKDGTQSNLLGFILIIVFELPIMHLVLHFLWSPTSANVISVMTLIGLVFFIAEYRAISIRPISITSTSIIVRYGVWNPLTIPFDDIISVQLNTKTIRRAHHIKRFNLSGQPNVEIKLDTGKLIYLGLDSPNEFLSSLIKR</sequence>
<dbReference type="PROSITE" id="PS51257">
    <property type="entry name" value="PROKAR_LIPOPROTEIN"/>
    <property type="match status" value="1"/>
</dbReference>
<proteinExistence type="predicted"/>
<dbReference type="Proteomes" id="UP001195963">
    <property type="component" value="Unassembled WGS sequence"/>
</dbReference>
<keyword evidence="1" id="KW-0472">Membrane</keyword>